<sequence>MFRNGTPSNFIIFKKLCGTGATHGEAKVYKRHSIIIVPNTPVLKGKKEAIDENGNSKYPDIFVVYEGVSKQEVEVYLNGQVTFKKILCTPEAYILKVKPAIEENNNFNLFTDFFMLLDECDKITKDADFRYSLVAPLDDFFQFKNKAMISATALIPSDRRFEEHNFKRLYVKPKFNYKQNITIFDTNNIVATLKEELAKVGEEKVFIFLNSVELIQVIIELLQIEDFSKVFCAEKSKVKLIDSGFSNVSTELTDFKKYNFLTCKFFNAVDIDLEEKPNVILITDVLRKAFSMLDPYSDSVQIVGRFRNGIKNAVHISNSNKNLKWKEKQRAISFIKDAYDTYKDLEVMKAITTKEGAIVILTEAMTGSFIHSYIKENGEVDPYLVDGFLLDQAITGYYTHINKLNRAYLHSNFFRPTVIKMNYNINDAHIISMKLKSTASALIQNISEILRANENAPSNGVLNFDLGRSNEVIRKQHADIANFYDVIGFDSMAELEFNKSAIKLKVKKTEKELERNNPKLILKIQSLYKPDETPSEMEIAADFQVIYNDLGICEIARPSHLTRYYIASRTSNDQGIKVWKIKGKKVL</sequence>
<reference evidence="1 2" key="1">
    <citation type="submission" date="2017-05" db="EMBL/GenBank/DDBJ databases">
        <authorList>
            <person name="Varghese N."/>
            <person name="Submissions S."/>
        </authorList>
    </citation>
    <scope>NUCLEOTIDE SEQUENCE [LARGE SCALE GENOMIC DNA]</scope>
    <source>
        <strain evidence="1 2">DSM 19036</strain>
    </source>
</reference>
<name>A0A521FQE8_9SPHI</name>
<dbReference type="EMBL" id="FXTN01000016">
    <property type="protein sequence ID" value="SMO98409.1"/>
    <property type="molecule type" value="Genomic_DNA"/>
</dbReference>
<evidence type="ECO:0000313" key="2">
    <source>
        <dbReference type="Proteomes" id="UP000320300"/>
    </source>
</evidence>
<dbReference type="Proteomes" id="UP000320300">
    <property type="component" value="Unassembled WGS sequence"/>
</dbReference>
<dbReference type="AlphaFoldDB" id="A0A521FQE8"/>
<dbReference type="SUPFAM" id="SSF52540">
    <property type="entry name" value="P-loop containing nucleoside triphosphate hydrolases"/>
    <property type="match status" value="1"/>
</dbReference>
<proteinExistence type="predicted"/>
<organism evidence="1 2">
    <name type="scientific">Pedobacter westerhofensis</name>
    <dbReference type="NCBI Taxonomy" id="425512"/>
    <lineage>
        <taxon>Bacteria</taxon>
        <taxon>Pseudomonadati</taxon>
        <taxon>Bacteroidota</taxon>
        <taxon>Sphingobacteriia</taxon>
        <taxon>Sphingobacteriales</taxon>
        <taxon>Sphingobacteriaceae</taxon>
        <taxon>Pedobacter</taxon>
    </lineage>
</organism>
<gene>
    <name evidence="1" type="ORF">SAMN06265348_11699</name>
</gene>
<accession>A0A521FQE8</accession>
<evidence type="ECO:0000313" key="1">
    <source>
        <dbReference type="EMBL" id="SMO98409.1"/>
    </source>
</evidence>
<keyword evidence="2" id="KW-1185">Reference proteome</keyword>
<dbReference type="InterPro" id="IPR027417">
    <property type="entry name" value="P-loop_NTPase"/>
</dbReference>
<protein>
    <submittedName>
        <fullName evidence="1">Uncharacterized protein</fullName>
    </submittedName>
</protein>